<keyword evidence="1" id="KW-1133">Transmembrane helix</keyword>
<keyword evidence="3" id="KW-1185">Reference proteome</keyword>
<dbReference type="Pfam" id="PF12725">
    <property type="entry name" value="DUF3810"/>
    <property type="match status" value="1"/>
</dbReference>
<sequence length="363" mass="41568">MKKFSFNKQSFLILLLPLGIILSQISTIFPNYIETFYSSFLYKIIANILSLITGFLPFSLAEIIIVSFSAFILWYVLKTIFNLFKGKNRRLEISKNFILNILAITGLVYFSFQLLWGFNYQRLTLDKVFQLNVRTSSSKELADLCKVLINNSNTIRARIKENQYGVMELPYNKKHILKTAQLGYDNASIKYPKLKGNYGTPKGILLSIPMCYTGITGFYFPFTNEANINMAEPDSFLPFTTAHEMAHQRGFAKEDEANYIAYIACIKHPDINFQYSGVLSALSYSFNALRKSDTEKYNALISTCSMAVLNDLKYNQDFWNQYSGPIEKINDKINDTYLKSQNQGLGTKSYGAMVDLLLAEYRK</sequence>
<dbReference type="EMBL" id="BHYK01000012">
    <property type="protein sequence ID" value="GCD10807.1"/>
    <property type="molecule type" value="Genomic_DNA"/>
</dbReference>
<comment type="caution">
    <text evidence="2">The sequence shown here is derived from an EMBL/GenBank/DDBJ whole genome shotgun (WGS) entry which is preliminary data.</text>
</comment>
<protein>
    <submittedName>
        <fullName evidence="2">Membrane protein</fullName>
    </submittedName>
</protein>
<keyword evidence="1" id="KW-0812">Transmembrane</keyword>
<keyword evidence="1" id="KW-0472">Membrane</keyword>
<reference evidence="2 3" key="1">
    <citation type="submission" date="2018-11" db="EMBL/GenBank/DDBJ databases">
        <title>Genome sequencing and assembly of Clostridium tagluense strain A121.</title>
        <authorList>
            <person name="Murakami T."/>
            <person name="Segawa T."/>
            <person name="Shcherbakova V.A."/>
            <person name="Mori H."/>
            <person name="Yoshimura Y."/>
        </authorList>
    </citation>
    <scope>NUCLEOTIDE SEQUENCE [LARGE SCALE GENOMIC DNA]</scope>
    <source>
        <strain evidence="2 3">A121</strain>
    </source>
</reference>
<dbReference type="RefSeq" id="WP_125002042.1">
    <property type="nucleotide sequence ID" value="NZ_BHYK01000012.1"/>
</dbReference>
<dbReference type="AlphaFoldDB" id="A0A401UMP7"/>
<feature type="transmembrane region" description="Helical" evidence="1">
    <location>
        <begin position="12"/>
        <end position="32"/>
    </location>
</feature>
<feature type="transmembrane region" description="Helical" evidence="1">
    <location>
        <begin position="97"/>
        <end position="118"/>
    </location>
</feature>
<gene>
    <name evidence="2" type="ORF">Ctaglu_24300</name>
</gene>
<feature type="transmembrane region" description="Helical" evidence="1">
    <location>
        <begin position="44"/>
        <end position="77"/>
    </location>
</feature>
<evidence type="ECO:0000256" key="1">
    <source>
        <dbReference type="SAM" id="Phobius"/>
    </source>
</evidence>
<evidence type="ECO:0000313" key="3">
    <source>
        <dbReference type="Proteomes" id="UP000287872"/>
    </source>
</evidence>
<dbReference type="Proteomes" id="UP000287872">
    <property type="component" value="Unassembled WGS sequence"/>
</dbReference>
<evidence type="ECO:0000313" key="2">
    <source>
        <dbReference type="EMBL" id="GCD10807.1"/>
    </source>
</evidence>
<proteinExistence type="predicted"/>
<accession>A0A401UMP7</accession>
<dbReference type="OrthoDB" id="1048788at2"/>
<name>A0A401UMP7_9CLOT</name>
<dbReference type="InterPro" id="IPR024294">
    <property type="entry name" value="DUF3810"/>
</dbReference>
<organism evidence="2 3">
    <name type="scientific">Clostridium tagluense</name>
    <dbReference type="NCBI Taxonomy" id="360422"/>
    <lineage>
        <taxon>Bacteria</taxon>
        <taxon>Bacillati</taxon>
        <taxon>Bacillota</taxon>
        <taxon>Clostridia</taxon>
        <taxon>Eubacteriales</taxon>
        <taxon>Clostridiaceae</taxon>
        <taxon>Clostridium</taxon>
    </lineage>
</organism>